<dbReference type="EMBL" id="VSSQ01005373">
    <property type="protein sequence ID" value="MPM28887.1"/>
    <property type="molecule type" value="Genomic_DNA"/>
</dbReference>
<reference evidence="2" key="1">
    <citation type="submission" date="2019-08" db="EMBL/GenBank/DDBJ databases">
        <authorList>
            <person name="Kucharzyk K."/>
            <person name="Murdoch R.W."/>
            <person name="Higgins S."/>
            <person name="Loffler F."/>
        </authorList>
    </citation>
    <scope>NUCLEOTIDE SEQUENCE</scope>
</reference>
<evidence type="ECO:0000313" key="2">
    <source>
        <dbReference type="EMBL" id="MPM28887.1"/>
    </source>
</evidence>
<feature type="region of interest" description="Disordered" evidence="1">
    <location>
        <begin position="44"/>
        <end position="64"/>
    </location>
</feature>
<gene>
    <name evidence="2" type="ORF">SDC9_75424</name>
</gene>
<protein>
    <submittedName>
        <fullName evidence="2">Uncharacterized protein</fullName>
    </submittedName>
</protein>
<sequence length="64" mass="7062">MGLFSKKPPEHPFATAKCSFSDADSVDAWALDLPFQFNEITPVNTVRKRSPPSLNEAPLSELQS</sequence>
<dbReference type="AlphaFoldDB" id="A0A644YKQ1"/>
<accession>A0A644YKQ1</accession>
<proteinExistence type="predicted"/>
<evidence type="ECO:0000256" key="1">
    <source>
        <dbReference type="SAM" id="MobiDB-lite"/>
    </source>
</evidence>
<name>A0A644YKQ1_9ZZZZ</name>
<organism evidence="2">
    <name type="scientific">bioreactor metagenome</name>
    <dbReference type="NCBI Taxonomy" id="1076179"/>
    <lineage>
        <taxon>unclassified sequences</taxon>
        <taxon>metagenomes</taxon>
        <taxon>ecological metagenomes</taxon>
    </lineage>
</organism>
<comment type="caution">
    <text evidence="2">The sequence shown here is derived from an EMBL/GenBank/DDBJ whole genome shotgun (WGS) entry which is preliminary data.</text>
</comment>